<dbReference type="InterPro" id="IPR050469">
    <property type="entry name" value="Diguanylate_Cyclase"/>
</dbReference>
<dbReference type="PROSITE" id="PS50887">
    <property type="entry name" value="GGDEF"/>
    <property type="match status" value="1"/>
</dbReference>
<dbReference type="SUPFAM" id="SSF55073">
    <property type="entry name" value="Nucleotide cyclase"/>
    <property type="match status" value="1"/>
</dbReference>
<dbReference type="AlphaFoldDB" id="A0A1M5V4D5"/>
<feature type="transmembrane region" description="Helical" evidence="1">
    <location>
        <begin position="65"/>
        <end position="86"/>
    </location>
</feature>
<keyword evidence="1" id="KW-0812">Transmembrane</keyword>
<keyword evidence="1" id="KW-0472">Membrane</keyword>
<dbReference type="STRING" id="1121316.SAMN02745207_02049"/>
<evidence type="ECO:0000313" key="4">
    <source>
        <dbReference type="Proteomes" id="UP000184447"/>
    </source>
</evidence>
<feature type="domain" description="GGDEF" evidence="2">
    <location>
        <begin position="256"/>
        <end position="386"/>
    </location>
</feature>
<dbReference type="PANTHER" id="PTHR45138">
    <property type="entry name" value="REGULATORY COMPONENTS OF SENSORY TRANSDUCTION SYSTEM"/>
    <property type="match status" value="1"/>
</dbReference>
<feature type="transmembrane region" description="Helical" evidence="1">
    <location>
        <begin position="172"/>
        <end position="190"/>
    </location>
</feature>
<dbReference type="InterPro" id="IPR000160">
    <property type="entry name" value="GGDEF_dom"/>
</dbReference>
<dbReference type="RefSeq" id="WP_073338343.1">
    <property type="nucleotide sequence ID" value="NZ_FQXM01000010.1"/>
</dbReference>
<feature type="transmembrane region" description="Helical" evidence="1">
    <location>
        <begin position="35"/>
        <end position="53"/>
    </location>
</feature>
<keyword evidence="1" id="KW-1133">Transmembrane helix</keyword>
<dbReference type="GO" id="GO:0043709">
    <property type="term" value="P:cell adhesion involved in single-species biofilm formation"/>
    <property type="evidence" value="ECO:0007669"/>
    <property type="project" value="TreeGrafter"/>
</dbReference>
<gene>
    <name evidence="3" type="ORF">SAMN02745207_02049</name>
</gene>
<dbReference type="SMART" id="SM00267">
    <property type="entry name" value="GGDEF"/>
    <property type="match status" value="1"/>
</dbReference>
<keyword evidence="4" id="KW-1185">Reference proteome</keyword>
<dbReference type="GO" id="GO:1902201">
    <property type="term" value="P:negative regulation of bacterial-type flagellum-dependent cell motility"/>
    <property type="evidence" value="ECO:0007669"/>
    <property type="project" value="TreeGrafter"/>
</dbReference>
<sequence>MRKFLEDLFVKIPKEYKDEFEREATLNSLKNSAHFLKWILLIEIIVTIVSFVPMSKPLYGTSLKYYRGMYFLLIAMVIFYIILFRNINKHKNIKTKKLQNIILFHILSGLIWSAGISIIDQIYNREATVYLTFIVAIALVVYIKPKLLLIVYGLVQVFFVSMRFIINGTEAEVFASTLNTSVFIVIGWVIERHLYKNRLENFIKTKIIEEKNLELKRANEKLETISCVDSLTNLYNRRKLDIIIDEQWKNAINENIELFLVMIDIDYFKKYNDTYGHIAGDGCIIEISNVLKDFCEDHSGFAARYGGDEFCLVLPGIHNATLIDEIMSLKSKVRNLEMLNELSPIDKYVTISIGIYNDSPKKDIKPWSFVVKADQELYKNKLKREF</sequence>
<feature type="transmembrane region" description="Helical" evidence="1">
    <location>
        <begin position="98"/>
        <end position="119"/>
    </location>
</feature>
<protein>
    <submittedName>
        <fullName evidence="3">Diguanylate cyclase (GGDEF) domain-containing protein</fullName>
    </submittedName>
</protein>
<evidence type="ECO:0000256" key="1">
    <source>
        <dbReference type="SAM" id="Phobius"/>
    </source>
</evidence>
<proteinExistence type="predicted"/>
<dbReference type="CDD" id="cd01949">
    <property type="entry name" value="GGDEF"/>
    <property type="match status" value="1"/>
</dbReference>
<dbReference type="InterPro" id="IPR029787">
    <property type="entry name" value="Nucleotide_cyclase"/>
</dbReference>
<dbReference type="PANTHER" id="PTHR45138:SF9">
    <property type="entry name" value="DIGUANYLATE CYCLASE DGCM-RELATED"/>
    <property type="match status" value="1"/>
</dbReference>
<dbReference type="NCBIfam" id="TIGR00254">
    <property type="entry name" value="GGDEF"/>
    <property type="match status" value="1"/>
</dbReference>
<name>A0A1M5V4D5_9CLOT</name>
<dbReference type="Gene3D" id="3.30.70.270">
    <property type="match status" value="1"/>
</dbReference>
<dbReference type="Pfam" id="PF00990">
    <property type="entry name" value="GGDEF"/>
    <property type="match status" value="1"/>
</dbReference>
<dbReference type="EMBL" id="FQXM01000010">
    <property type="protein sequence ID" value="SHH69823.1"/>
    <property type="molecule type" value="Genomic_DNA"/>
</dbReference>
<reference evidence="3 4" key="1">
    <citation type="submission" date="2016-11" db="EMBL/GenBank/DDBJ databases">
        <authorList>
            <person name="Jaros S."/>
            <person name="Januszkiewicz K."/>
            <person name="Wedrychowicz H."/>
        </authorList>
    </citation>
    <scope>NUCLEOTIDE SEQUENCE [LARGE SCALE GENOMIC DNA]</scope>
    <source>
        <strain evidence="3 4">DSM 8605</strain>
    </source>
</reference>
<dbReference type="Proteomes" id="UP000184447">
    <property type="component" value="Unassembled WGS sequence"/>
</dbReference>
<dbReference type="GO" id="GO:0052621">
    <property type="term" value="F:diguanylate cyclase activity"/>
    <property type="evidence" value="ECO:0007669"/>
    <property type="project" value="TreeGrafter"/>
</dbReference>
<evidence type="ECO:0000313" key="3">
    <source>
        <dbReference type="EMBL" id="SHH69823.1"/>
    </source>
</evidence>
<dbReference type="GO" id="GO:0005886">
    <property type="term" value="C:plasma membrane"/>
    <property type="evidence" value="ECO:0007669"/>
    <property type="project" value="TreeGrafter"/>
</dbReference>
<organism evidence="3 4">
    <name type="scientific">Clostridium grantii DSM 8605</name>
    <dbReference type="NCBI Taxonomy" id="1121316"/>
    <lineage>
        <taxon>Bacteria</taxon>
        <taxon>Bacillati</taxon>
        <taxon>Bacillota</taxon>
        <taxon>Clostridia</taxon>
        <taxon>Eubacteriales</taxon>
        <taxon>Clostridiaceae</taxon>
        <taxon>Clostridium</taxon>
    </lineage>
</organism>
<dbReference type="InterPro" id="IPR043128">
    <property type="entry name" value="Rev_trsase/Diguanyl_cyclase"/>
</dbReference>
<dbReference type="OrthoDB" id="9805474at2"/>
<accession>A0A1M5V4D5</accession>
<evidence type="ECO:0000259" key="2">
    <source>
        <dbReference type="PROSITE" id="PS50887"/>
    </source>
</evidence>